<protein>
    <submittedName>
        <fullName evidence="2">Uncharacterized protein</fullName>
    </submittedName>
</protein>
<keyword evidence="3" id="KW-1185">Reference proteome</keyword>
<feature type="signal peptide" evidence="1">
    <location>
        <begin position="1"/>
        <end position="20"/>
    </location>
</feature>
<reference evidence="2 3" key="1">
    <citation type="submission" date="2019-09" db="EMBL/GenBank/DDBJ databases">
        <authorList>
            <person name="Chen X.-Y."/>
        </authorList>
    </citation>
    <scope>NUCLEOTIDE SEQUENCE [LARGE SCALE GENOMIC DNA]</scope>
    <source>
        <strain evidence="2 3">NY5</strain>
    </source>
</reference>
<accession>A0A5B0WR80</accession>
<keyword evidence="1" id="KW-0732">Signal</keyword>
<sequence>MPALIRPIALAACLSTGAIADTIELADGTLLEGDFIGMSNGIMMFDTGAGIEAFPENEVVAIYNSEGVAAREANAGEAQDTAATAAQAAKTITVPSGTRLVIRVAESIDTRRHSAGHRFRAQLESALSVDGITVAPRGTMVYGRVAQASTGGRTVGSASLSLELTDIMLDDQMYEISTQALQAQTQNEAGRTAGRTARAAAIGGLYGGSSSAKKGAKIGLGASILTSGASINIPAGTLVETNLRTALTVPR</sequence>
<dbReference type="AlphaFoldDB" id="A0A5B0WR80"/>
<dbReference type="RefSeq" id="WP_149612153.1">
    <property type="nucleotide sequence ID" value="NZ_VTUX01000007.1"/>
</dbReference>
<proteinExistence type="predicted"/>
<comment type="caution">
    <text evidence="2">The sequence shown here is derived from an EMBL/GenBank/DDBJ whole genome shotgun (WGS) entry which is preliminary data.</text>
</comment>
<dbReference type="EMBL" id="VTUX01000007">
    <property type="protein sequence ID" value="KAA1189542.1"/>
    <property type="molecule type" value="Genomic_DNA"/>
</dbReference>
<evidence type="ECO:0000313" key="3">
    <source>
        <dbReference type="Proteomes" id="UP000323708"/>
    </source>
</evidence>
<dbReference type="Proteomes" id="UP000323708">
    <property type="component" value="Unassembled WGS sequence"/>
</dbReference>
<feature type="chain" id="PRO_5022661263" evidence="1">
    <location>
        <begin position="21"/>
        <end position="251"/>
    </location>
</feature>
<evidence type="ECO:0000256" key="1">
    <source>
        <dbReference type="SAM" id="SignalP"/>
    </source>
</evidence>
<evidence type="ECO:0000313" key="2">
    <source>
        <dbReference type="EMBL" id="KAA1189542.1"/>
    </source>
</evidence>
<name>A0A5B0WR80_9GAMM</name>
<organism evidence="2 3">
    <name type="scientific">Pseudohalioglobus sediminis</name>
    <dbReference type="NCBI Taxonomy" id="2606449"/>
    <lineage>
        <taxon>Bacteria</taxon>
        <taxon>Pseudomonadati</taxon>
        <taxon>Pseudomonadota</taxon>
        <taxon>Gammaproteobacteria</taxon>
        <taxon>Cellvibrionales</taxon>
        <taxon>Halieaceae</taxon>
        <taxon>Pseudohalioglobus</taxon>
    </lineage>
</organism>
<gene>
    <name evidence="2" type="ORF">F0M18_14390</name>
</gene>